<evidence type="ECO:0000256" key="2">
    <source>
        <dbReference type="ARBA" id="ARBA00006980"/>
    </source>
</evidence>
<dbReference type="PANTHER" id="PTHR30332">
    <property type="entry name" value="PROBABLE GENERAL SECRETION PATHWAY PROTEIN D"/>
    <property type="match status" value="1"/>
</dbReference>
<dbReference type="PANTHER" id="PTHR30332:SF24">
    <property type="entry name" value="SECRETIN GSPD-RELATED"/>
    <property type="match status" value="1"/>
</dbReference>
<feature type="domain" description="NolW-like" evidence="14">
    <location>
        <begin position="282"/>
        <end position="357"/>
    </location>
</feature>
<dbReference type="HOGENOM" id="CLU_006756_1_1_6"/>
<evidence type="ECO:0000256" key="9">
    <source>
        <dbReference type="ARBA" id="ARBA00023237"/>
    </source>
</evidence>
<dbReference type="GO" id="GO:0015628">
    <property type="term" value="P:protein secretion by the type II secretion system"/>
    <property type="evidence" value="ECO:0007669"/>
    <property type="project" value="InterPro"/>
</dbReference>
<proteinExistence type="inferred from homology"/>
<keyword evidence="8" id="KW-0472">Membrane</keyword>
<feature type="domain" description="Type II/III secretion system secretin-like" evidence="13">
    <location>
        <begin position="441"/>
        <end position="607"/>
    </location>
</feature>
<dbReference type="STRING" id="391936.S7S_03010"/>
<dbReference type="GO" id="GO:0009279">
    <property type="term" value="C:cell outer membrane"/>
    <property type="evidence" value="ECO:0007669"/>
    <property type="project" value="UniProtKB-SubCell"/>
</dbReference>
<dbReference type="Gene3D" id="3.30.1370.120">
    <property type="match status" value="3"/>
</dbReference>
<evidence type="ECO:0000259" key="15">
    <source>
        <dbReference type="Pfam" id="PF21305"/>
    </source>
</evidence>
<feature type="chain" id="PRO_5002097192" evidence="12">
    <location>
        <begin position="26"/>
        <end position="685"/>
    </location>
</feature>
<dbReference type="Proteomes" id="UP000006764">
    <property type="component" value="Chromosome"/>
</dbReference>
<dbReference type="InterPro" id="IPR004846">
    <property type="entry name" value="T2SS/T3SS_dom"/>
</dbReference>
<dbReference type="InterPro" id="IPR013356">
    <property type="entry name" value="T2SS_GspD"/>
</dbReference>
<gene>
    <name evidence="16" type="ORF">S7S_03010</name>
</gene>
<dbReference type="Pfam" id="PF00263">
    <property type="entry name" value="Secretin"/>
    <property type="match status" value="1"/>
</dbReference>
<sequence>MKTIKHTLAVLCCGTMLMVAQPALAQQNAATPSADGKTWTVNIRNADIQAFIGQVAEMTGKNFVVDPRVRARDVTVISRQTLTSAEVYELFLAVLQVHGYAAVPSGEIIKIVPNTTAKQSNLPLTQDTSLRGEELITRVITVDNSPVEELVPVLRPLVPQYGHLAAVSSANALIISDHADNIRRMEAIIAHLDGSEAEEVEIIPLQHGWVGDIVKLLETLIPQQGAAAQGGRRQSPREGRVSVVADERTNRLIVKGDSIMRRRVADLVLELDVPSNKSGSAQVIRLSHADSEKLAELLNNFADATKATEGGQQAPNPDSKVSIQADTSLNALVIRAEPAKMEELQSIVRQLDVRRSQILIEAAIVEVGGNLGLDLGVQWAAGDLERGVGGTNFDTAGISLNDVIASVLAGEPQAKLSNGLIIGGGETDSDGNLRWGGFLQALASNSNVNLLSTPSVLTLDNQEASIVVGQNVPFVTGQSTSTGSGIDNPFQTIQRQDVGITLTVTPSLAGDSTVRLELEQEASAVQASVDGVNSVDLITSKRSIKTTVLADDGETIVLGGLIQDDVRRTETKVPILGDIPLLGVLFRSTSDSREKRNLIVFLRPTILNDSARLVGLTRQRYLGITALQFRVNRRGELERIVAEPLPAEADSLFQGRTPPPQELKEYMERGVLPDQEQTLRDEALD</sequence>
<dbReference type="InterPro" id="IPR050810">
    <property type="entry name" value="Bact_Secretion_Sys_Channel"/>
</dbReference>
<dbReference type="InterPro" id="IPR005644">
    <property type="entry name" value="NolW-like"/>
</dbReference>
<feature type="region of interest" description="Disordered" evidence="11">
    <location>
        <begin position="648"/>
        <end position="685"/>
    </location>
</feature>
<feature type="domain" description="GspD-like N0" evidence="15">
    <location>
        <begin position="41"/>
        <end position="111"/>
    </location>
</feature>
<evidence type="ECO:0000259" key="13">
    <source>
        <dbReference type="Pfam" id="PF00263"/>
    </source>
</evidence>
<evidence type="ECO:0000256" key="6">
    <source>
        <dbReference type="ARBA" id="ARBA00022729"/>
    </source>
</evidence>
<protein>
    <submittedName>
        <fullName evidence="16">General (Type II) secretion pathway protein D</fullName>
    </submittedName>
</protein>
<evidence type="ECO:0000313" key="16">
    <source>
        <dbReference type="EMBL" id="AJD47024.1"/>
    </source>
</evidence>
<evidence type="ECO:0000256" key="8">
    <source>
        <dbReference type="ARBA" id="ARBA00023136"/>
    </source>
</evidence>
<dbReference type="InterPro" id="IPR049371">
    <property type="entry name" value="GspD-like_N0"/>
</dbReference>
<dbReference type="KEGG" id="apac:S7S_03010"/>
<keyword evidence="5" id="KW-0812">Transmembrane</keyword>
<evidence type="ECO:0000256" key="10">
    <source>
        <dbReference type="RuleBase" id="RU004004"/>
    </source>
</evidence>
<keyword evidence="7" id="KW-0653">Protein transport</keyword>
<evidence type="ECO:0000256" key="5">
    <source>
        <dbReference type="ARBA" id="ARBA00022692"/>
    </source>
</evidence>
<comment type="similarity">
    <text evidence="2">Belongs to the bacterial secretin family. GSP D subfamily.</text>
</comment>
<keyword evidence="6 12" id="KW-0732">Signal</keyword>
<dbReference type="Pfam" id="PF21305">
    <property type="entry name" value="type_II_gspD_N0"/>
    <property type="match status" value="1"/>
</dbReference>
<dbReference type="NCBIfam" id="TIGR02517">
    <property type="entry name" value="type_II_gspD"/>
    <property type="match status" value="1"/>
</dbReference>
<dbReference type="Pfam" id="PF03958">
    <property type="entry name" value="Secretin_N"/>
    <property type="match status" value="3"/>
</dbReference>
<dbReference type="PROSITE" id="PS00875">
    <property type="entry name" value="T2SP_D"/>
    <property type="match status" value="1"/>
</dbReference>
<dbReference type="AlphaFoldDB" id="A0A0B4XG46"/>
<comment type="subcellular location">
    <subcellularLocation>
        <location evidence="1 10">Cell outer membrane</location>
    </subcellularLocation>
</comment>
<evidence type="ECO:0000256" key="7">
    <source>
        <dbReference type="ARBA" id="ARBA00022927"/>
    </source>
</evidence>
<feature type="signal peptide" evidence="12">
    <location>
        <begin position="1"/>
        <end position="25"/>
    </location>
</feature>
<name>A0A0B4XG46_9GAMM</name>
<evidence type="ECO:0000256" key="11">
    <source>
        <dbReference type="SAM" id="MobiDB-lite"/>
    </source>
</evidence>
<keyword evidence="17" id="KW-1185">Reference proteome</keyword>
<evidence type="ECO:0000313" key="17">
    <source>
        <dbReference type="Proteomes" id="UP000006764"/>
    </source>
</evidence>
<evidence type="ECO:0000256" key="12">
    <source>
        <dbReference type="SAM" id="SignalP"/>
    </source>
</evidence>
<feature type="domain" description="NolW-like" evidence="14">
    <location>
        <begin position="200"/>
        <end position="275"/>
    </location>
</feature>
<dbReference type="PRINTS" id="PR00811">
    <property type="entry name" value="BCTERIALGSPD"/>
</dbReference>
<evidence type="ECO:0000256" key="4">
    <source>
        <dbReference type="ARBA" id="ARBA00022452"/>
    </source>
</evidence>
<evidence type="ECO:0000256" key="1">
    <source>
        <dbReference type="ARBA" id="ARBA00004442"/>
    </source>
</evidence>
<keyword evidence="4" id="KW-1134">Transmembrane beta strand</keyword>
<dbReference type="InterPro" id="IPR004845">
    <property type="entry name" value="T2SS_GspD_CS"/>
</dbReference>
<dbReference type="InterPro" id="IPR001775">
    <property type="entry name" value="GspD/PilQ"/>
</dbReference>
<feature type="domain" description="NolW-like" evidence="14">
    <location>
        <begin position="137"/>
        <end position="193"/>
    </location>
</feature>
<keyword evidence="3 10" id="KW-0813">Transport</keyword>
<evidence type="ECO:0000259" key="14">
    <source>
        <dbReference type="Pfam" id="PF03958"/>
    </source>
</evidence>
<organism evidence="16 17">
    <name type="scientific">Isoalcanivorax pacificus W11-5</name>
    <dbReference type="NCBI Taxonomy" id="391936"/>
    <lineage>
        <taxon>Bacteria</taxon>
        <taxon>Pseudomonadati</taxon>
        <taxon>Pseudomonadota</taxon>
        <taxon>Gammaproteobacteria</taxon>
        <taxon>Oceanospirillales</taxon>
        <taxon>Alcanivoracaceae</taxon>
        <taxon>Isoalcanivorax</taxon>
    </lineage>
</organism>
<dbReference type="RefSeq" id="WP_008740036.1">
    <property type="nucleotide sequence ID" value="NZ_CP004387.1"/>
</dbReference>
<evidence type="ECO:0000256" key="3">
    <source>
        <dbReference type="ARBA" id="ARBA00022448"/>
    </source>
</evidence>
<dbReference type="EMBL" id="CP004387">
    <property type="protein sequence ID" value="AJD47024.1"/>
    <property type="molecule type" value="Genomic_DNA"/>
</dbReference>
<reference evidence="16 17" key="1">
    <citation type="journal article" date="2012" name="J. Bacteriol.">
        <title>Genome sequence of an alkane-degrading bacterium, Alcanivorax pacificus type strain W11-5, isolated from deep sea sediment.</title>
        <authorList>
            <person name="Lai Q."/>
            <person name="Shao Z."/>
        </authorList>
    </citation>
    <scope>NUCLEOTIDE SEQUENCE [LARGE SCALE GENOMIC DNA]</scope>
    <source>
        <strain evidence="16 17">W11-5</strain>
    </source>
</reference>
<keyword evidence="9" id="KW-0998">Cell outer membrane</keyword>
<dbReference type="InterPro" id="IPR038591">
    <property type="entry name" value="NolW-like_sf"/>
</dbReference>
<accession>A0A0B4XG46</accession>
<dbReference type="GO" id="GO:0015627">
    <property type="term" value="C:type II protein secretion system complex"/>
    <property type="evidence" value="ECO:0007669"/>
    <property type="project" value="InterPro"/>
</dbReference>